<reference evidence="2" key="1">
    <citation type="journal article" date="2019" name="Int. J. Syst. Evol. Microbiol.">
        <title>The Global Catalogue of Microorganisms (GCM) 10K type strain sequencing project: providing services to taxonomists for standard genome sequencing and annotation.</title>
        <authorList>
            <consortium name="The Broad Institute Genomics Platform"/>
            <consortium name="The Broad Institute Genome Sequencing Center for Infectious Disease"/>
            <person name="Wu L."/>
            <person name="Ma J."/>
        </authorList>
    </citation>
    <scope>NUCLEOTIDE SEQUENCE [LARGE SCALE GENOMIC DNA]</scope>
    <source>
        <strain evidence="2">CGMCC 1.15774</strain>
    </source>
</reference>
<evidence type="ECO:0000313" key="2">
    <source>
        <dbReference type="Proteomes" id="UP001595841"/>
    </source>
</evidence>
<comment type="caution">
    <text evidence="1">The sequence shown here is derived from an EMBL/GenBank/DDBJ whole genome shotgun (WGS) entry which is preliminary data.</text>
</comment>
<accession>A0ABV8PKH9</accession>
<gene>
    <name evidence="1" type="ORF">ACFOWS_04580</name>
</gene>
<evidence type="ECO:0000313" key="1">
    <source>
        <dbReference type="EMBL" id="MFC4219394.1"/>
    </source>
</evidence>
<protein>
    <submittedName>
        <fullName evidence="1">Uncharacterized protein</fullName>
    </submittedName>
</protein>
<proteinExistence type="predicted"/>
<dbReference type="EMBL" id="JBHSCL010000004">
    <property type="protein sequence ID" value="MFC4219394.1"/>
    <property type="molecule type" value="Genomic_DNA"/>
</dbReference>
<dbReference type="RefSeq" id="WP_379762785.1">
    <property type="nucleotide sequence ID" value="NZ_JBHSCL010000004.1"/>
</dbReference>
<name>A0ABV8PKH9_9FLAO</name>
<sequence length="199" mass="22969">MEFKSKLIYYDESKNATMLSNANIAAEKINEVFEQVDSLLEIKPTKEKRQQLLENGYSYVMDELREKFPFPKATDEFNFNALGIDPTPLKETLKGLGIKSSEHFLHLDGIKVAVTDKSKEQMKENCSYWTRNDEENQKYDFANKLCEFLNQNNAEIQKYCNIFPGQGAGDRNSWAIFNEFIVASNKDGQTKYRPVPPKV</sequence>
<dbReference type="Proteomes" id="UP001595841">
    <property type="component" value="Unassembled WGS sequence"/>
</dbReference>
<keyword evidence="2" id="KW-1185">Reference proteome</keyword>
<organism evidence="1 2">
    <name type="scientific">Flagellimonas marina</name>
    <dbReference type="NCBI Taxonomy" id="1775168"/>
    <lineage>
        <taxon>Bacteria</taxon>
        <taxon>Pseudomonadati</taxon>
        <taxon>Bacteroidota</taxon>
        <taxon>Flavobacteriia</taxon>
        <taxon>Flavobacteriales</taxon>
        <taxon>Flavobacteriaceae</taxon>
        <taxon>Flagellimonas</taxon>
    </lineage>
</organism>